<evidence type="ECO:0000256" key="2">
    <source>
        <dbReference type="ARBA" id="ARBA00021982"/>
    </source>
</evidence>
<dbReference type="PANTHER" id="PTHR11361">
    <property type="entry name" value="DNA MISMATCH REPAIR PROTEIN MUTS FAMILY MEMBER"/>
    <property type="match status" value="1"/>
</dbReference>
<accession>A0A348WN47</accession>
<dbReference type="Proteomes" id="UP000262878">
    <property type="component" value="Unassembled WGS sequence"/>
</dbReference>
<dbReference type="GO" id="GO:0030983">
    <property type="term" value="F:mismatched DNA binding"/>
    <property type="evidence" value="ECO:0007669"/>
    <property type="project" value="InterPro"/>
</dbReference>
<dbReference type="Gene3D" id="3.40.1170.10">
    <property type="entry name" value="DNA repair protein MutS, domain I"/>
    <property type="match status" value="1"/>
</dbReference>
<dbReference type="AlphaFoldDB" id="A0A348WN47"/>
<reference evidence="11 12" key="1">
    <citation type="journal article" date="2018" name="Nat. Biotechnol.">
        <title>A standardized bacterial taxonomy based on genome phylogeny substantially revises the tree of life.</title>
        <authorList>
            <person name="Parks D.H."/>
            <person name="Chuvochina M."/>
            <person name="Waite D.W."/>
            <person name="Rinke C."/>
            <person name="Skarshewski A."/>
            <person name="Chaumeil P.A."/>
            <person name="Hugenholtz P."/>
        </authorList>
    </citation>
    <scope>NUCLEOTIDE SEQUENCE [LARGE SCALE GENOMIC DNA]</scope>
    <source>
        <strain evidence="11">UBA9360</strain>
    </source>
</reference>
<gene>
    <name evidence="11" type="ORF">DCR58_04135</name>
</gene>
<dbReference type="InterPro" id="IPR007860">
    <property type="entry name" value="DNA_mmatch_repair_MutS_con_dom"/>
</dbReference>
<sequence>MPVSPTSEQSIQAHTPMMQQYLRIKAEHPDMLLFYRMGDFYELFYDDAKRAAQLLDISLTKRGASNGEPIPMAGVPYHAVENYLARLVTRGESVAICEQVGDPATSKGPVERKVVRILTPGTITDESLLNDKQQNLLSAICELKSSFSLATLELSSGRFWLSEPQSREQLAAELQRLQPAELLYPEGMSLAQLPLAHCRCRKRSPWEFDADTAFKLLTQQFATRHLAGFGFNQQEPILGSAGAVMHYVQDTQRAALPHIRSITREP</sequence>
<keyword evidence="3" id="KW-0547">Nucleotide-binding</keyword>
<dbReference type="InterPro" id="IPR016151">
    <property type="entry name" value="DNA_mismatch_repair_MutS_N"/>
</dbReference>
<evidence type="ECO:0000256" key="1">
    <source>
        <dbReference type="ARBA" id="ARBA00006271"/>
    </source>
</evidence>
<feature type="domain" description="DNA mismatch repair protein MutS connector" evidence="10">
    <location>
        <begin position="135"/>
        <end position="260"/>
    </location>
</feature>
<keyword evidence="6" id="KW-0238">DNA-binding</keyword>
<evidence type="ECO:0000256" key="8">
    <source>
        <dbReference type="ARBA" id="ARBA00024647"/>
    </source>
</evidence>
<dbReference type="InterPro" id="IPR045076">
    <property type="entry name" value="MutS"/>
</dbReference>
<proteinExistence type="inferred from homology"/>
<evidence type="ECO:0000256" key="3">
    <source>
        <dbReference type="ARBA" id="ARBA00022741"/>
    </source>
</evidence>
<evidence type="ECO:0000313" key="11">
    <source>
        <dbReference type="EMBL" id="HAR55959.1"/>
    </source>
</evidence>
<feature type="non-terminal residue" evidence="11">
    <location>
        <position position="266"/>
    </location>
</feature>
<evidence type="ECO:0000256" key="5">
    <source>
        <dbReference type="ARBA" id="ARBA00022840"/>
    </source>
</evidence>
<dbReference type="InterPro" id="IPR007695">
    <property type="entry name" value="DNA_mismatch_repair_MutS-lik_N"/>
</dbReference>
<comment type="caution">
    <text evidence="11">The sequence shown here is derived from an EMBL/GenBank/DDBJ whole genome shotgun (WGS) entry which is preliminary data.</text>
</comment>
<dbReference type="GO" id="GO:0006298">
    <property type="term" value="P:mismatch repair"/>
    <property type="evidence" value="ECO:0007669"/>
    <property type="project" value="InterPro"/>
</dbReference>
<dbReference type="PANTHER" id="PTHR11361:SF34">
    <property type="entry name" value="DNA MISMATCH REPAIR PROTEIN MSH1, MITOCHONDRIAL"/>
    <property type="match status" value="1"/>
</dbReference>
<dbReference type="InterPro" id="IPR036678">
    <property type="entry name" value="MutS_con_dom_sf"/>
</dbReference>
<feature type="domain" description="DNA mismatch repair protein MutS-like N-terminal" evidence="9">
    <location>
        <begin position="15"/>
        <end position="126"/>
    </location>
</feature>
<dbReference type="Gene3D" id="3.30.420.110">
    <property type="entry name" value="MutS, connector domain"/>
    <property type="match status" value="1"/>
</dbReference>
<evidence type="ECO:0000256" key="6">
    <source>
        <dbReference type="ARBA" id="ARBA00023125"/>
    </source>
</evidence>
<dbReference type="FunFam" id="3.40.1170.10:FF:000001">
    <property type="entry name" value="DNA mismatch repair protein MutS"/>
    <property type="match status" value="1"/>
</dbReference>
<evidence type="ECO:0000256" key="4">
    <source>
        <dbReference type="ARBA" id="ARBA00022763"/>
    </source>
</evidence>
<dbReference type="SUPFAM" id="SSF53150">
    <property type="entry name" value="DNA repair protein MutS, domain II"/>
    <property type="match status" value="1"/>
</dbReference>
<protein>
    <recommendedName>
        <fullName evidence="2">DNA mismatch repair protein MutS</fullName>
    </recommendedName>
</protein>
<keyword evidence="4" id="KW-0227">DNA damage</keyword>
<dbReference type="Pfam" id="PF01624">
    <property type="entry name" value="MutS_I"/>
    <property type="match status" value="1"/>
</dbReference>
<dbReference type="GO" id="GO:0005829">
    <property type="term" value="C:cytosol"/>
    <property type="evidence" value="ECO:0007669"/>
    <property type="project" value="TreeGrafter"/>
</dbReference>
<dbReference type="GO" id="GO:0005524">
    <property type="term" value="F:ATP binding"/>
    <property type="evidence" value="ECO:0007669"/>
    <property type="project" value="UniProtKB-KW"/>
</dbReference>
<name>A0A348WN47_9GAMM</name>
<evidence type="ECO:0000259" key="10">
    <source>
        <dbReference type="Pfam" id="PF05188"/>
    </source>
</evidence>
<evidence type="ECO:0000256" key="7">
    <source>
        <dbReference type="ARBA" id="ARBA00023204"/>
    </source>
</evidence>
<comment type="similarity">
    <text evidence="1">Belongs to the DNA mismatch repair MutS family.</text>
</comment>
<evidence type="ECO:0000313" key="12">
    <source>
        <dbReference type="Proteomes" id="UP000262878"/>
    </source>
</evidence>
<evidence type="ECO:0000259" key="9">
    <source>
        <dbReference type="Pfam" id="PF01624"/>
    </source>
</evidence>
<keyword evidence="7" id="KW-0234">DNA repair</keyword>
<organism evidence="11 12">
    <name type="scientific">Idiomarina baltica</name>
    <dbReference type="NCBI Taxonomy" id="190892"/>
    <lineage>
        <taxon>Bacteria</taxon>
        <taxon>Pseudomonadati</taxon>
        <taxon>Pseudomonadota</taxon>
        <taxon>Gammaproteobacteria</taxon>
        <taxon>Alteromonadales</taxon>
        <taxon>Idiomarinaceae</taxon>
        <taxon>Idiomarina</taxon>
    </lineage>
</organism>
<keyword evidence="5" id="KW-0067">ATP-binding</keyword>
<dbReference type="Pfam" id="PF05188">
    <property type="entry name" value="MutS_II"/>
    <property type="match status" value="1"/>
</dbReference>
<dbReference type="GO" id="GO:0140664">
    <property type="term" value="F:ATP-dependent DNA damage sensor activity"/>
    <property type="evidence" value="ECO:0007669"/>
    <property type="project" value="InterPro"/>
</dbReference>
<comment type="function">
    <text evidence="8">This protein is involved in the repair of mismatches in DNA. It is possible that it carries out the mismatch recognition step. This protein has a weak ATPase activity.</text>
</comment>
<dbReference type="EMBL" id="DMUP01000092">
    <property type="protein sequence ID" value="HAR55959.1"/>
    <property type="molecule type" value="Genomic_DNA"/>
</dbReference>
<dbReference type="SUPFAM" id="SSF55271">
    <property type="entry name" value="DNA repair protein MutS, domain I"/>
    <property type="match status" value="1"/>
</dbReference>